<sequence length="62" mass="6083">MALLGLPGAGYPSLPSTIRPELPAVHATLDRSLSNALIESANTKISSSGPVGTPNSIGLGGG</sequence>
<evidence type="ECO:0000313" key="3">
    <source>
        <dbReference type="Proteomes" id="UP001500689"/>
    </source>
</evidence>
<protein>
    <submittedName>
        <fullName evidence="2">Uncharacterized protein</fullName>
    </submittedName>
</protein>
<organism evidence="2 3">
    <name type="scientific">Amycolatopsis ultiminotia</name>
    <dbReference type="NCBI Taxonomy" id="543629"/>
    <lineage>
        <taxon>Bacteria</taxon>
        <taxon>Bacillati</taxon>
        <taxon>Actinomycetota</taxon>
        <taxon>Actinomycetes</taxon>
        <taxon>Pseudonocardiales</taxon>
        <taxon>Pseudonocardiaceae</taxon>
        <taxon>Amycolatopsis</taxon>
    </lineage>
</organism>
<dbReference type="EMBL" id="BAAAZN010000001">
    <property type="protein sequence ID" value="GAA3527346.1"/>
    <property type="molecule type" value="Genomic_DNA"/>
</dbReference>
<gene>
    <name evidence="2" type="ORF">GCM10022222_07930</name>
</gene>
<feature type="region of interest" description="Disordered" evidence="1">
    <location>
        <begin position="43"/>
        <end position="62"/>
    </location>
</feature>
<accession>A0ABP6V2W2</accession>
<feature type="compositionally biased region" description="Polar residues" evidence="1">
    <location>
        <begin position="43"/>
        <end position="56"/>
    </location>
</feature>
<proteinExistence type="predicted"/>
<name>A0ABP6V2W2_9PSEU</name>
<comment type="caution">
    <text evidence="2">The sequence shown here is derived from an EMBL/GenBank/DDBJ whole genome shotgun (WGS) entry which is preliminary data.</text>
</comment>
<dbReference type="Proteomes" id="UP001500689">
    <property type="component" value="Unassembled WGS sequence"/>
</dbReference>
<evidence type="ECO:0000313" key="2">
    <source>
        <dbReference type="EMBL" id="GAA3527346.1"/>
    </source>
</evidence>
<evidence type="ECO:0000256" key="1">
    <source>
        <dbReference type="SAM" id="MobiDB-lite"/>
    </source>
</evidence>
<reference evidence="3" key="1">
    <citation type="journal article" date="2019" name="Int. J. Syst. Evol. Microbiol.">
        <title>The Global Catalogue of Microorganisms (GCM) 10K type strain sequencing project: providing services to taxonomists for standard genome sequencing and annotation.</title>
        <authorList>
            <consortium name="The Broad Institute Genomics Platform"/>
            <consortium name="The Broad Institute Genome Sequencing Center for Infectious Disease"/>
            <person name="Wu L."/>
            <person name="Ma J."/>
        </authorList>
    </citation>
    <scope>NUCLEOTIDE SEQUENCE [LARGE SCALE GENOMIC DNA]</scope>
    <source>
        <strain evidence="3">JCM 16898</strain>
    </source>
</reference>
<keyword evidence="3" id="KW-1185">Reference proteome</keyword>